<gene>
    <name evidence="1" type="ORF">UFOVP1360_45</name>
</gene>
<evidence type="ECO:0000313" key="1">
    <source>
        <dbReference type="EMBL" id="CAB4202062.1"/>
    </source>
</evidence>
<sequence>MRPPRKVKVLADTYAVETGRAVSAALDAEGSLGHCERGELRITLDVSVPHTVAARTMLHEVLHAAWDCTPLREMGAAKEETAITALAPVLITVLRENPALVAYLVAD</sequence>
<name>A0A6J5S4Q8_9CAUD</name>
<reference evidence="1" key="1">
    <citation type="submission" date="2020-05" db="EMBL/GenBank/DDBJ databases">
        <authorList>
            <person name="Chiriac C."/>
            <person name="Salcher M."/>
            <person name="Ghai R."/>
            <person name="Kavagutti S V."/>
        </authorList>
    </citation>
    <scope>NUCLEOTIDE SEQUENCE</scope>
</reference>
<protein>
    <submittedName>
        <fullName evidence="1">Uncharacterized protein</fullName>
    </submittedName>
</protein>
<accession>A0A6J5S4Q8</accession>
<proteinExistence type="predicted"/>
<dbReference type="EMBL" id="LR797310">
    <property type="protein sequence ID" value="CAB4202062.1"/>
    <property type="molecule type" value="Genomic_DNA"/>
</dbReference>
<organism evidence="1">
    <name type="scientific">uncultured Caudovirales phage</name>
    <dbReference type="NCBI Taxonomy" id="2100421"/>
    <lineage>
        <taxon>Viruses</taxon>
        <taxon>Duplodnaviria</taxon>
        <taxon>Heunggongvirae</taxon>
        <taxon>Uroviricota</taxon>
        <taxon>Caudoviricetes</taxon>
        <taxon>Peduoviridae</taxon>
        <taxon>Maltschvirus</taxon>
        <taxon>Maltschvirus maltsch</taxon>
    </lineage>
</organism>